<evidence type="ECO:0000256" key="1">
    <source>
        <dbReference type="ARBA" id="ARBA00004141"/>
    </source>
</evidence>
<feature type="transmembrane region" description="Helical" evidence="11">
    <location>
        <begin position="903"/>
        <end position="931"/>
    </location>
</feature>
<feature type="region of interest" description="Disordered" evidence="10">
    <location>
        <begin position="251"/>
        <end position="319"/>
    </location>
</feature>
<keyword evidence="5 11" id="KW-1133">Transmembrane helix</keyword>
<keyword evidence="14" id="KW-1185">Reference proteome</keyword>
<feature type="compositionally biased region" description="Low complexity" evidence="10">
    <location>
        <begin position="98"/>
        <end position="123"/>
    </location>
</feature>
<dbReference type="CDD" id="cd04190">
    <property type="entry name" value="Chitin_synth_C"/>
    <property type="match status" value="1"/>
</dbReference>
<dbReference type="PANTHER" id="PTHR22914">
    <property type="entry name" value="CHITIN SYNTHASE"/>
    <property type="match status" value="1"/>
</dbReference>
<feature type="compositionally biased region" description="Basic and acidic residues" evidence="10">
    <location>
        <begin position="415"/>
        <end position="441"/>
    </location>
</feature>
<dbReference type="Pfam" id="PF01644">
    <property type="entry name" value="Chitin_synth_1"/>
    <property type="match status" value="1"/>
</dbReference>
<keyword evidence="3" id="KW-0808">Transferase</keyword>
<dbReference type="GO" id="GO:0004100">
    <property type="term" value="F:chitin synthase activity"/>
    <property type="evidence" value="ECO:0007669"/>
    <property type="project" value="UniProtKB-EC"/>
</dbReference>
<accession>A0A8K0JUQ9</accession>
<dbReference type="EMBL" id="JABELV010000020">
    <property type="protein sequence ID" value="KAG7563156.1"/>
    <property type="molecule type" value="Genomic_DNA"/>
</dbReference>
<organism evidence="13 14">
    <name type="scientific">Filobasidium floriforme</name>
    <dbReference type="NCBI Taxonomy" id="5210"/>
    <lineage>
        <taxon>Eukaryota</taxon>
        <taxon>Fungi</taxon>
        <taxon>Dikarya</taxon>
        <taxon>Basidiomycota</taxon>
        <taxon>Agaricomycotina</taxon>
        <taxon>Tremellomycetes</taxon>
        <taxon>Filobasidiales</taxon>
        <taxon>Filobasidiaceae</taxon>
        <taxon>Filobasidium</taxon>
    </lineage>
</organism>
<name>A0A8K0JUQ9_9TREE</name>
<dbReference type="SUPFAM" id="SSF53448">
    <property type="entry name" value="Nucleotide-diphospho-sugar transferases"/>
    <property type="match status" value="1"/>
</dbReference>
<evidence type="ECO:0000256" key="8">
    <source>
        <dbReference type="ARBA" id="ARBA00024009"/>
    </source>
</evidence>
<evidence type="ECO:0000256" key="5">
    <source>
        <dbReference type="ARBA" id="ARBA00022989"/>
    </source>
</evidence>
<keyword evidence="6 11" id="KW-0472">Membrane</keyword>
<dbReference type="InterPro" id="IPR013616">
    <property type="entry name" value="Chitin_synth_N"/>
</dbReference>
<feature type="transmembrane region" description="Helical" evidence="11">
    <location>
        <begin position="1181"/>
        <end position="1207"/>
    </location>
</feature>
<evidence type="ECO:0000256" key="10">
    <source>
        <dbReference type="SAM" id="MobiDB-lite"/>
    </source>
</evidence>
<evidence type="ECO:0000256" key="7">
    <source>
        <dbReference type="ARBA" id="ARBA00023316"/>
    </source>
</evidence>
<feature type="domain" description="Chitin synthase N-terminal" evidence="12">
    <location>
        <begin position="482"/>
        <end position="554"/>
    </location>
</feature>
<keyword evidence="7" id="KW-0961">Cell wall biogenesis/degradation</keyword>
<evidence type="ECO:0000259" key="12">
    <source>
        <dbReference type="Pfam" id="PF08407"/>
    </source>
</evidence>
<dbReference type="InterPro" id="IPR029044">
    <property type="entry name" value="Nucleotide-diphossugar_trans"/>
</dbReference>
<proteinExistence type="predicted"/>
<protein>
    <recommendedName>
        <fullName evidence="2">chitin synthase</fullName>
        <ecNumber evidence="2">2.4.1.16</ecNumber>
    </recommendedName>
</protein>
<comment type="subcellular location">
    <subcellularLocation>
        <location evidence="1">Membrane</location>
        <topology evidence="1">Multi-pass membrane protein</topology>
    </subcellularLocation>
</comment>
<dbReference type="InterPro" id="IPR004835">
    <property type="entry name" value="Chitin_synth"/>
</dbReference>
<feature type="region of interest" description="Disordered" evidence="10">
    <location>
        <begin position="1"/>
        <end position="123"/>
    </location>
</feature>
<dbReference type="GO" id="GO:0006031">
    <property type="term" value="P:chitin biosynthetic process"/>
    <property type="evidence" value="ECO:0007669"/>
    <property type="project" value="TreeGrafter"/>
</dbReference>
<feature type="transmembrane region" description="Helical" evidence="11">
    <location>
        <begin position="872"/>
        <end position="891"/>
    </location>
</feature>
<evidence type="ECO:0000256" key="11">
    <source>
        <dbReference type="SAM" id="Phobius"/>
    </source>
</evidence>
<evidence type="ECO:0000256" key="3">
    <source>
        <dbReference type="ARBA" id="ARBA00022676"/>
    </source>
</evidence>
<dbReference type="Pfam" id="PF08407">
    <property type="entry name" value="Chitin_synth_1N"/>
    <property type="match status" value="1"/>
</dbReference>
<feature type="compositionally biased region" description="Pro residues" evidence="10">
    <location>
        <begin position="1"/>
        <end position="17"/>
    </location>
</feature>
<reference evidence="13" key="1">
    <citation type="submission" date="2020-04" db="EMBL/GenBank/DDBJ databases">
        <title>Analysis of mating type loci in Filobasidium floriforme.</title>
        <authorList>
            <person name="Nowrousian M."/>
        </authorList>
    </citation>
    <scope>NUCLEOTIDE SEQUENCE</scope>
    <source>
        <strain evidence="13">CBS 6242</strain>
    </source>
</reference>
<dbReference type="PANTHER" id="PTHR22914:SF38">
    <property type="entry name" value="CHITIN SYNTHASE 2"/>
    <property type="match status" value="1"/>
</dbReference>
<evidence type="ECO:0000313" key="13">
    <source>
        <dbReference type="EMBL" id="KAG7563156.1"/>
    </source>
</evidence>
<dbReference type="EC" id="2.4.1.16" evidence="2"/>
<keyword evidence="3" id="KW-0328">Glycosyltransferase</keyword>
<feature type="transmembrane region" description="Helical" evidence="11">
    <location>
        <begin position="982"/>
        <end position="1006"/>
    </location>
</feature>
<gene>
    <name evidence="13" type="ORF">FFLO_01464</name>
</gene>
<sequence>MPSNRKPPPRLTSPPPQQMTRKPSLHTGHDEQGRPVAWGASRAQSRMSGLGPIHQGVGQDEESDQSGEEAVGLLQPTPRREGEGEALSNFEAAVQALRSTGVAGTSSSGSSEVSSSTAPSRRSFQSQLYSGDQTGVQTGHYVKRNHHHPLPTPQAQAAPVDLNYPSSIQFHKSAGYISVPSVKPVVRTNGYQALDVNGNASGGSTPTVGIGAGLPDLPVYRPGGGLPMPVSMQGNKNQTGLGIGLHPVRAEEDEGPASTARNGNGRNVSGPLRRRGRRSRSPTPFPDDEDEDAVGGTARAEDKENTVGLGGGRPDPFGSIEMDLARRKKEQEKAELTAIYDTAVKRQALKKGYAMYVDVEADGHGDGTGDMGEVEMMETVPRYPYNREDEEERRSVDLVSYHTKDPRSSVYAPFDHADEKDGLDIGDYKHTDGPNDLRYQDETDDDDDDEIDEKSKFPPSSTAHFGPAPQGRVMRRHLQKKAKKVVELTEGNLVIDLKIPTKLEGFLPAATRGRMGEDGDEVLYTRYSAVTSTPDDFVAENFTLRQTQYGRETELMIVITMYNEDEILFLRTLHGVMRNIGHLEGRKNSGTWGPGSWKKVVVCIVADGRKNISPRVLDCLASLGVYQEGAMKNSVQDKPVQAHVFEYTCTMGLTPDMKFKFASTDKGMVPTQILFCLKEKNAKKINSHRWFFNAFCRSLEPKVCILLDVGTRPGPKSLYHLWKAFDQNSQVGGACGEIAVYKGRAWKSLLNPLVACQNFEYKISNVLDKTTESVFGYCAVLPGAFSAYRWLALQNDTTGKGPLASYFKGEVLHGRDADMFTANMYLAEDRILCWEIVAKPKHNYVLKYVSAAVGETDAPEAIPEFISQRRRWLNGSFFAAVYALTHVFDLFKTEHSFFRKMALLLQAFYNAIMLAFSWFSLANFYIFFIILTSALEDPAFGVPKISILNAVMQYVYLGTVIACFIFSMGNRPQGSVWKYTSAVVIFAVLTVYMIAAAIVCMVQAFKNIHDPIFAQMIVSVVSTYAVFVVASLLAADPFHLLTSAGQYILFQASSINILNVYGFANTNDVSWGTKGADTTQNDLGAVKGVGNEVEVELLADQHDVDAAYSEALDNLRVRKPMEAVKVKSASQEEQMQKDYYSTLRTNVLLGYVLSNALLASVILGGSSKYSTFSESSSRTSVYMLCILIFVAGTNLFRLIGAILYLLMGLVTRLRGIF</sequence>
<feature type="transmembrane region" description="Helical" evidence="11">
    <location>
        <begin position="951"/>
        <end position="970"/>
    </location>
</feature>
<feature type="compositionally biased region" description="Acidic residues" evidence="10">
    <location>
        <begin position="442"/>
        <end position="452"/>
    </location>
</feature>
<evidence type="ECO:0000256" key="2">
    <source>
        <dbReference type="ARBA" id="ARBA00012543"/>
    </source>
</evidence>
<evidence type="ECO:0000256" key="4">
    <source>
        <dbReference type="ARBA" id="ARBA00022692"/>
    </source>
</evidence>
<feature type="transmembrane region" description="Helical" evidence="11">
    <location>
        <begin position="1012"/>
        <end position="1035"/>
    </location>
</feature>
<evidence type="ECO:0000313" key="14">
    <source>
        <dbReference type="Proteomes" id="UP000812966"/>
    </source>
</evidence>
<feature type="transmembrane region" description="Helical" evidence="11">
    <location>
        <begin position="1148"/>
        <end position="1169"/>
    </location>
</feature>
<dbReference type="AlphaFoldDB" id="A0A8K0JUQ9"/>
<keyword evidence="4 11" id="KW-0812">Transmembrane</keyword>
<feature type="region of interest" description="Disordered" evidence="10">
    <location>
        <begin position="407"/>
        <end position="474"/>
    </location>
</feature>
<dbReference type="GO" id="GO:0071944">
    <property type="term" value="C:cell periphery"/>
    <property type="evidence" value="ECO:0007669"/>
    <property type="project" value="TreeGrafter"/>
</dbReference>
<dbReference type="GO" id="GO:0030428">
    <property type="term" value="C:cell septum"/>
    <property type="evidence" value="ECO:0007669"/>
    <property type="project" value="TreeGrafter"/>
</dbReference>
<comment type="function">
    <text evidence="8">Polymerizes chitin, a structural polymer of the cell wall and septum, by transferring the sugar moiety of UDP-GlcNAc to the non-reducing end of the growing chitin polymer.</text>
</comment>
<comment type="caution">
    <text evidence="13">The sequence shown here is derived from an EMBL/GenBank/DDBJ whole genome shotgun (WGS) entry which is preliminary data.</text>
</comment>
<evidence type="ECO:0000256" key="9">
    <source>
        <dbReference type="ARBA" id="ARBA00048014"/>
    </source>
</evidence>
<dbReference type="Proteomes" id="UP000812966">
    <property type="component" value="Unassembled WGS sequence"/>
</dbReference>
<dbReference type="GO" id="GO:0016020">
    <property type="term" value="C:membrane"/>
    <property type="evidence" value="ECO:0007669"/>
    <property type="project" value="UniProtKB-SubCell"/>
</dbReference>
<dbReference type="GO" id="GO:0071555">
    <property type="term" value="P:cell wall organization"/>
    <property type="evidence" value="ECO:0007669"/>
    <property type="project" value="UniProtKB-KW"/>
</dbReference>
<comment type="catalytic activity">
    <reaction evidence="9">
        <text>[(1-&gt;4)-N-acetyl-beta-D-glucosaminyl](n) + UDP-N-acetyl-alpha-D-glucosamine = [(1-&gt;4)-N-acetyl-beta-D-glucosaminyl](n+1) + UDP + H(+)</text>
        <dbReference type="Rhea" id="RHEA:16637"/>
        <dbReference type="Rhea" id="RHEA-COMP:9593"/>
        <dbReference type="Rhea" id="RHEA-COMP:9595"/>
        <dbReference type="ChEBI" id="CHEBI:15378"/>
        <dbReference type="ChEBI" id="CHEBI:17029"/>
        <dbReference type="ChEBI" id="CHEBI:57705"/>
        <dbReference type="ChEBI" id="CHEBI:58223"/>
        <dbReference type="EC" id="2.4.1.16"/>
    </reaction>
</comment>
<evidence type="ECO:0000256" key="6">
    <source>
        <dbReference type="ARBA" id="ARBA00023136"/>
    </source>
</evidence>